<dbReference type="AlphaFoldDB" id="A0A078GGN9"/>
<dbReference type="SUPFAM" id="SSF52540">
    <property type="entry name" value="P-loop containing nucleoside triphosphate hydrolases"/>
    <property type="match status" value="1"/>
</dbReference>
<dbReference type="OMA" id="TILWIRD"/>
<name>A0A078GGN9_BRANA</name>
<sequence length="384" mass="43122">MATLSRKNSDRNNSADVNNELFKGSYRGNPAGITNEIAVAYDLMSTDKKNFNVTICSPICQSDIKCLSEMNTDIASLLGPLFFTWVVLLLFPVILTSLVYEKQERLRIIMKMHGLGDGLKYFRLNSYTIQSVFYFIYLNLQIAIGFLVSSIFSKVKTVTVVAYILVYGTGLLGSFLFQTMLENQSFPEEWIVALELYPGFSLYRGLYEFSQYASRGNGMKWQDLSDSGMGEVLCIMSIEWFLALIIAFYIDQVFSSGKHPFFFLNPFKKSSSIPSKPTVQRVDSKKVSIDMGKIDVSQEREKVQQLRNEGRAGHAILCDNLKKVYPGRDGNPPKMAVRGLYLDVPSGECFGMLGPNGAGKTSFISMVSFTKTVPQTKVIECQRL</sequence>
<dbReference type="GO" id="GO:0005319">
    <property type="term" value="F:lipid transporter activity"/>
    <property type="evidence" value="ECO:0000318"/>
    <property type="project" value="GO_Central"/>
</dbReference>
<dbReference type="PaxDb" id="3708-A0A078GGN9"/>
<keyword evidence="1" id="KW-0472">Membrane</keyword>
<accession>A0A078GGN9</accession>
<dbReference type="STRING" id="3708.A0A078GGN9"/>
<dbReference type="PANTHER" id="PTHR19229">
    <property type="entry name" value="ATP-BINDING CASSETTE TRANSPORTER SUBFAMILY A ABCA"/>
    <property type="match status" value="1"/>
</dbReference>
<feature type="transmembrane region" description="Helical" evidence="1">
    <location>
        <begin position="227"/>
        <end position="250"/>
    </location>
</feature>
<gene>
    <name evidence="2" type="primary">BnaA01g21490D</name>
    <name evidence="2" type="ORF">GSBRNA2T00024193001</name>
</gene>
<feature type="transmembrane region" description="Helical" evidence="1">
    <location>
        <begin position="77"/>
        <end position="100"/>
    </location>
</feature>
<keyword evidence="3" id="KW-1185">Reference proteome</keyword>
<keyword evidence="1" id="KW-1133">Transmembrane helix</keyword>
<feature type="transmembrane region" description="Helical" evidence="1">
    <location>
        <begin position="158"/>
        <end position="177"/>
    </location>
</feature>
<dbReference type="GO" id="GO:0006869">
    <property type="term" value="P:lipid transport"/>
    <property type="evidence" value="ECO:0000318"/>
    <property type="project" value="GO_Central"/>
</dbReference>
<dbReference type="Proteomes" id="UP000028999">
    <property type="component" value="Unassembled WGS sequence"/>
</dbReference>
<dbReference type="PANTHER" id="PTHR19229:SF236">
    <property type="entry name" value="ABC TRANSPORTER A FAMILY MEMBER 12"/>
    <property type="match status" value="1"/>
</dbReference>
<keyword evidence="1" id="KW-0812">Transmembrane</keyword>
<dbReference type="GO" id="GO:0042626">
    <property type="term" value="F:ATPase-coupled transmembrane transporter activity"/>
    <property type="evidence" value="ECO:0000318"/>
    <property type="project" value="GO_Central"/>
</dbReference>
<organism evidence="2 3">
    <name type="scientific">Brassica napus</name>
    <name type="common">Rape</name>
    <dbReference type="NCBI Taxonomy" id="3708"/>
    <lineage>
        <taxon>Eukaryota</taxon>
        <taxon>Viridiplantae</taxon>
        <taxon>Streptophyta</taxon>
        <taxon>Embryophyta</taxon>
        <taxon>Tracheophyta</taxon>
        <taxon>Spermatophyta</taxon>
        <taxon>Magnoliopsida</taxon>
        <taxon>eudicotyledons</taxon>
        <taxon>Gunneridae</taxon>
        <taxon>Pentapetalae</taxon>
        <taxon>rosids</taxon>
        <taxon>malvids</taxon>
        <taxon>Brassicales</taxon>
        <taxon>Brassicaceae</taxon>
        <taxon>Brassiceae</taxon>
        <taxon>Brassica</taxon>
    </lineage>
</organism>
<dbReference type="InterPro" id="IPR027417">
    <property type="entry name" value="P-loop_NTPase"/>
</dbReference>
<dbReference type="EMBL" id="LK032149">
    <property type="protein sequence ID" value="CDY23798.1"/>
    <property type="molecule type" value="Genomic_DNA"/>
</dbReference>
<dbReference type="GO" id="GO:0140359">
    <property type="term" value="F:ABC-type transporter activity"/>
    <property type="evidence" value="ECO:0007669"/>
    <property type="project" value="InterPro"/>
</dbReference>
<dbReference type="Gramene" id="CDY23798">
    <property type="protein sequence ID" value="CDY23798"/>
    <property type="gene ID" value="GSBRNA2T00024193001"/>
</dbReference>
<evidence type="ECO:0000313" key="2">
    <source>
        <dbReference type="EMBL" id="CDY23798.1"/>
    </source>
</evidence>
<dbReference type="Gene3D" id="3.40.50.300">
    <property type="entry name" value="P-loop containing nucleotide triphosphate hydrolases"/>
    <property type="match status" value="1"/>
</dbReference>
<evidence type="ECO:0000256" key="1">
    <source>
        <dbReference type="SAM" id="Phobius"/>
    </source>
</evidence>
<reference evidence="2 3" key="1">
    <citation type="journal article" date="2014" name="Science">
        <title>Plant genetics. Early allopolyploid evolution in the post-Neolithic Brassica napus oilseed genome.</title>
        <authorList>
            <person name="Chalhoub B."/>
            <person name="Denoeud F."/>
            <person name="Liu S."/>
            <person name="Parkin I.A."/>
            <person name="Tang H."/>
            <person name="Wang X."/>
            <person name="Chiquet J."/>
            <person name="Belcram H."/>
            <person name="Tong C."/>
            <person name="Samans B."/>
            <person name="Correa M."/>
            <person name="Da Silva C."/>
            <person name="Just J."/>
            <person name="Falentin C."/>
            <person name="Koh C.S."/>
            <person name="Le Clainche I."/>
            <person name="Bernard M."/>
            <person name="Bento P."/>
            <person name="Noel B."/>
            <person name="Labadie K."/>
            <person name="Alberti A."/>
            <person name="Charles M."/>
            <person name="Arnaud D."/>
            <person name="Guo H."/>
            <person name="Daviaud C."/>
            <person name="Alamery S."/>
            <person name="Jabbari K."/>
            <person name="Zhao M."/>
            <person name="Edger P.P."/>
            <person name="Chelaifa H."/>
            <person name="Tack D."/>
            <person name="Lassalle G."/>
            <person name="Mestiri I."/>
            <person name="Schnel N."/>
            <person name="Le Paslier M.C."/>
            <person name="Fan G."/>
            <person name="Renault V."/>
            <person name="Bayer P.E."/>
            <person name="Golicz A.A."/>
            <person name="Manoli S."/>
            <person name="Lee T.H."/>
            <person name="Thi V.H."/>
            <person name="Chalabi S."/>
            <person name="Hu Q."/>
            <person name="Fan C."/>
            <person name="Tollenaere R."/>
            <person name="Lu Y."/>
            <person name="Battail C."/>
            <person name="Shen J."/>
            <person name="Sidebottom C.H."/>
            <person name="Wang X."/>
            <person name="Canaguier A."/>
            <person name="Chauveau A."/>
            <person name="Berard A."/>
            <person name="Deniot G."/>
            <person name="Guan M."/>
            <person name="Liu Z."/>
            <person name="Sun F."/>
            <person name="Lim Y.P."/>
            <person name="Lyons E."/>
            <person name="Town C.D."/>
            <person name="Bancroft I."/>
            <person name="Wang X."/>
            <person name="Meng J."/>
            <person name="Ma J."/>
            <person name="Pires J.C."/>
            <person name="King G.J."/>
            <person name="Brunel D."/>
            <person name="Delourme R."/>
            <person name="Renard M."/>
            <person name="Aury J.M."/>
            <person name="Adams K.L."/>
            <person name="Batley J."/>
            <person name="Snowdon R.J."/>
            <person name="Tost J."/>
            <person name="Edwards D."/>
            <person name="Zhou Y."/>
            <person name="Hua W."/>
            <person name="Sharpe A.G."/>
            <person name="Paterson A.H."/>
            <person name="Guan C."/>
            <person name="Wincker P."/>
        </authorList>
    </citation>
    <scope>NUCLEOTIDE SEQUENCE [LARGE SCALE GENOMIC DNA]</scope>
    <source>
        <strain evidence="3">cv. Darmor-bzh</strain>
    </source>
</reference>
<dbReference type="GO" id="GO:0016020">
    <property type="term" value="C:membrane"/>
    <property type="evidence" value="ECO:0007669"/>
    <property type="project" value="InterPro"/>
</dbReference>
<dbReference type="InterPro" id="IPR026082">
    <property type="entry name" value="ABCA"/>
</dbReference>
<proteinExistence type="predicted"/>
<evidence type="ECO:0000313" key="3">
    <source>
        <dbReference type="Proteomes" id="UP000028999"/>
    </source>
</evidence>
<protein>
    <submittedName>
        <fullName evidence="2">BnaA01g21490D protein</fullName>
    </submittedName>
</protein>
<feature type="transmembrane region" description="Helical" evidence="1">
    <location>
        <begin position="132"/>
        <end position="152"/>
    </location>
</feature>